<organism evidence="2 3">
    <name type="scientific">Euplotes crassus</name>
    <dbReference type="NCBI Taxonomy" id="5936"/>
    <lineage>
        <taxon>Eukaryota</taxon>
        <taxon>Sar</taxon>
        <taxon>Alveolata</taxon>
        <taxon>Ciliophora</taxon>
        <taxon>Intramacronucleata</taxon>
        <taxon>Spirotrichea</taxon>
        <taxon>Hypotrichia</taxon>
        <taxon>Euplotida</taxon>
        <taxon>Euplotidae</taxon>
        <taxon>Moneuplotes</taxon>
    </lineage>
</organism>
<dbReference type="EMBL" id="CAMPGE010010622">
    <property type="protein sequence ID" value="CAI2369471.1"/>
    <property type="molecule type" value="Genomic_DNA"/>
</dbReference>
<feature type="region of interest" description="Disordered" evidence="1">
    <location>
        <begin position="243"/>
        <end position="273"/>
    </location>
</feature>
<feature type="region of interest" description="Disordered" evidence="1">
    <location>
        <begin position="1"/>
        <end position="38"/>
    </location>
</feature>
<dbReference type="AlphaFoldDB" id="A0AAD1UHC8"/>
<evidence type="ECO:0000256" key="1">
    <source>
        <dbReference type="SAM" id="MobiDB-lite"/>
    </source>
</evidence>
<feature type="compositionally biased region" description="Basic and acidic residues" evidence="1">
    <location>
        <begin position="243"/>
        <end position="256"/>
    </location>
</feature>
<reference evidence="2" key="1">
    <citation type="submission" date="2023-07" db="EMBL/GenBank/DDBJ databases">
        <authorList>
            <consortium name="AG Swart"/>
            <person name="Singh M."/>
            <person name="Singh A."/>
            <person name="Seah K."/>
            <person name="Emmerich C."/>
        </authorList>
    </citation>
    <scope>NUCLEOTIDE SEQUENCE</scope>
    <source>
        <strain evidence="2">DP1</strain>
    </source>
</reference>
<keyword evidence="3" id="KW-1185">Reference proteome</keyword>
<evidence type="ECO:0000313" key="3">
    <source>
        <dbReference type="Proteomes" id="UP001295684"/>
    </source>
</evidence>
<gene>
    <name evidence="2" type="ORF">ECRASSUSDP1_LOCUS10772</name>
</gene>
<feature type="compositionally biased region" description="Basic residues" evidence="1">
    <location>
        <begin position="257"/>
        <end position="267"/>
    </location>
</feature>
<sequence length="273" mass="30938">MKRMRIKVYSKGRPTPRQSSQVLAEGRRPKKVASNKNQVKFDFSHMKCRSPPTTQKELPSINFIPSRKPKSCLKVTNPNAANFSSETTSNLSDSVDKLQLPHVKKVTQASKFKQLLSSDPDLSLSNVMDESDSVSNFSDSCNDDILQMSESESLHLNNMLKKKSKGTSEILSMIFDNNYEHNKKSKLTGTLLQDRYESIRDAPKENVVKMGCEELSSSNIPFEKNLLIDKDSMKEIVKRSTKNLKDFDQLEGDNSKPYKKSKFKTSKTNKTNS</sequence>
<evidence type="ECO:0000313" key="2">
    <source>
        <dbReference type="EMBL" id="CAI2369471.1"/>
    </source>
</evidence>
<feature type="compositionally biased region" description="Basic residues" evidence="1">
    <location>
        <begin position="1"/>
        <end position="10"/>
    </location>
</feature>
<comment type="caution">
    <text evidence="2">The sequence shown here is derived from an EMBL/GenBank/DDBJ whole genome shotgun (WGS) entry which is preliminary data.</text>
</comment>
<accession>A0AAD1UHC8</accession>
<dbReference type="Proteomes" id="UP001295684">
    <property type="component" value="Unassembled WGS sequence"/>
</dbReference>
<name>A0AAD1UHC8_EUPCR</name>
<protein>
    <submittedName>
        <fullName evidence="2">Uncharacterized protein</fullName>
    </submittedName>
</protein>
<proteinExistence type="predicted"/>